<dbReference type="EMBL" id="MN739709">
    <property type="protein sequence ID" value="QHT22403.1"/>
    <property type="molecule type" value="Genomic_DNA"/>
</dbReference>
<sequence>MGNVINSCPNNKIILSSIKLNDPSKSCLNCSKVGYQLNSTSSACICSTGFYSNNNLCYPISCSATGYMPDPNDSTMLQLIPLPYNINFITNRDATITTTNNDLGYYIISSYYTNVYNTEPFNNYLSNNSVELPFASDGWLYRRIFNMNNQYKIINKDGKIFNAGGEHLSICLPYKITLKKYKLTFLNNNFPKNFYIVGTNLLKNDFTSFNGVNTWYILDQRNFSSIPTNATNEYFLYNRNIFNNSFSTIAIVIDLAFTSKVQINQFHLYGTYEDNNCICAFDYYLPSGNVIKYDNGTLSGCVVNTVKPTITFYDAKGNTQQFLYNKYINNAFYFYRTTSDTCATDQTKNNIKIIPKGFKTNFIISDIVPSSGILLSLYQGDCTAFNGIRYLDVTKISNNEYTFDLDLNKILFLENQYELKFLKVYISY</sequence>
<proteinExistence type="predicted"/>
<name>A0A6C0E1J2_9ZZZZ</name>
<organism evidence="1">
    <name type="scientific">viral metagenome</name>
    <dbReference type="NCBI Taxonomy" id="1070528"/>
    <lineage>
        <taxon>unclassified sequences</taxon>
        <taxon>metagenomes</taxon>
        <taxon>organismal metagenomes</taxon>
    </lineage>
</organism>
<accession>A0A6C0E1J2</accession>
<dbReference type="AlphaFoldDB" id="A0A6C0E1J2"/>
<evidence type="ECO:0000313" key="1">
    <source>
        <dbReference type="EMBL" id="QHT22403.1"/>
    </source>
</evidence>
<reference evidence="1" key="1">
    <citation type="journal article" date="2020" name="Nature">
        <title>Giant virus diversity and host interactions through global metagenomics.</title>
        <authorList>
            <person name="Schulz F."/>
            <person name="Roux S."/>
            <person name="Paez-Espino D."/>
            <person name="Jungbluth S."/>
            <person name="Walsh D.A."/>
            <person name="Denef V.J."/>
            <person name="McMahon K.D."/>
            <person name="Konstantinidis K.T."/>
            <person name="Eloe-Fadrosh E.A."/>
            <person name="Kyrpides N.C."/>
            <person name="Woyke T."/>
        </authorList>
    </citation>
    <scope>NUCLEOTIDE SEQUENCE</scope>
    <source>
        <strain evidence="1">GVMAG-M-3300023179-111</strain>
    </source>
</reference>
<protein>
    <submittedName>
        <fullName evidence="1">Uncharacterized protein</fullName>
    </submittedName>
</protein>